<dbReference type="InterPro" id="IPR041821">
    <property type="entry name" value="CG11883_N"/>
</dbReference>
<dbReference type="InterPro" id="IPR004843">
    <property type="entry name" value="Calcineurin-like_PHP"/>
</dbReference>
<feature type="region of interest" description="Disordered" evidence="4">
    <location>
        <begin position="580"/>
        <end position="616"/>
    </location>
</feature>
<dbReference type="SUPFAM" id="SSF55816">
    <property type="entry name" value="5'-nucleotidase (syn. UDP-sugar hydrolase), C-terminal domain"/>
    <property type="match status" value="1"/>
</dbReference>
<dbReference type="GO" id="GO:0000166">
    <property type="term" value="F:nucleotide binding"/>
    <property type="evidence" value="ECO:0007669"/>
    <property type="project" value="UniProtKB-KW"/>
</dbReference>
<evidence type="ECO:0000256" key="1">
    <source>
        <dbReference type="ARBA" id="ARBA00006654"/>
    </source>
</evidence>
<feature type="region of interest" description="Disordered" evidence="4">
    <location>
        <begin position="679"/>
        <end position="699"/>
    </location>
</feature>
<dbReference type="InterPro" id="IPR029052">
    <property type="entry name" value="Metallo-depent_PP-like"/>
</dbReference>
<dbReference type="GO" id="GO:0009166">
    <property type="term" value="P:nucleotide catabolic process"/>
    <property type="evidence" value="ECO:0007669"/>
    <property type="project" value="InterPro"/>
</dbReference>
<feature type="domain" description="Calcineurin-like phosphoesterase" evidence="5">
    <location>
        <begin position="67"/>
        <end position="270"/>
    </location>
</feature>
<keyword evidence="3" id="KW-0378">Hydrolase</keyword>
<dbReference type="KEGG" id="cvr:CHLNCDRAFT_58625"/>
<dbReference type="PANTHER" id="PTHR11575:SF48">
    <property type="entry name" value="5'-NUCLEOTIDASE"/>
    <property type="match status" value="1"/>
</dbReference>
<dbReference type="Gene3D" id="3.90.780.10">
    <property type="entry name" value="5'-Nucleotidase, C-terminal domain"/>
    <property type="match status" value="1"/>
</dbReference>
<name>E1ZLZ3_CHLVA</name>
<dbReference type="InterPro" id="IPR006179">
    <property type="entry name" value="5_nucleotidase/apyrase"/>
</dbReference>
<dbReference type="GO" id="GO:0016787">
    <property type="term" value="F:hydrolase activity"/>
    <property type="evidence" value="ECO:0007669"/>
    <property type="project" value="UniProtKB-KW"/>
</dbReference>
<dbReference type="RefSeq" id="XP_005845455.1">
    <property type="nucleotide sequence ID" value="XM_005845393.1"/>
</dbReference>
<protein>
    <recommendedName>
        <fullName evidence="9">5'-Nucleotidase C-terminal domain-containing protein</fullName>
    </recommendedName>
</protein>
<dbReference type="STRING" id="554065.E1ZLZ3"/>
<organism evidence="8">
    <name type="scientific">Chlorella variabilis</name>
    <name type="common">Green alga</name>
    <dbReference type="NCBI Taxonomy" id="554065"/>
    <lineage>
        <taxon>Eukaryota</taxon>
        <taxon>Viridiplantae</taxon>
        <taxon>Chlorophyta</taxon>
        <taxon>core chlorophytes</taxon>
        <taxon>Trebouxiophyceae</taxon>
        <taxon>Chlorellales</taxon>
        <taxon>Chlorellaceae</taxon>
        <taxon>Chlorella clade</taxon>
        <taxon>Chlorella</taxon>
    </lineage>
</organism>
<gene>
    <name evidence="7" type="ORF">CHLNCDRAFT_58625</name>
</gene>
<evidence type="ECO:0000313" key="8">
    <source>
        <dbReference type="Proteomes" id="UP000008141"/>
    </source>
</evidence>
<dbReference type="InParanoid" id="E1ZLZ3"/>
<dbReference type="SUPFAM" id="SSF56300">
    <property type="entry name" value="Metallo-dependent phosphatases"/>
    <property type="match status" value="1"/>
</dbReference>
<dbReference type="OrthoDB" id="10252235at2759"/>
<evidence type="ECO:0000259" key="6">
    <source>
        <dbReference type="Pfam" id="PF02872"/>
    </source>
</evidence>
<dbReference type="CDD" id="cd07406">
    <property type="entry name" value="MPP_CG11883_N"/>
    <property type="match status" value="1"/>
</dbReference>
<evidence type="ECO:0000259" key="5">
    <source>
        <dbReference type="Pfam" id="PF00149"/>
    </source>
</evidence>
<reference evidence="7 8" key="1">
    <citation type="journal article" date="2010" name="Plant Cell">
        <title>The Chlorella variabilis NC64A genome reveals adaptation to photosymbiosis, coevolution with viruses, and cryptic sex.</title>
        <authorList>
            <person name="Blanc G."/>
            <person name="Duncan G."/>
            <person name="Agarkova I."/>
            <person name="Borodovsky M."/>
            <person name="Gurnon J."/>
            <person name="Kuo A."/>
            <person name="Lindquist E."/>
            <person name="Lucas S."/>
            <person name="Pangilinan J."/>
            <person name="Polle J."/>
            <person name="Salamov A."/>
            <person name="Terry A."/>
            <person name="Yamada T."/>
            <person name="Dunigan D.D."/>
            <person name="Grigoriev I.V."/>
            <person name="Claverie J.M."/>
            <person name="Van Etten J.L."/>
        </authorList>
    </citation>
    <scope>NUCLEOTIDE SEQUENCE [LARGE SCALE GENOMIC DNA]</scope>
    <source>
        <strain evidence="7 8">NC64A</strain>
    </source>
</reference>
<dbReference type="PRINTS" id="PR01607">
    <property type="entry name" value="APYRASEFAMLY"/>
</dbReference>
<accession>E1ZLZ3</accession>
<keyword evidence="8" id="KW-1185">Reference proteome</keyword>
<comment type="similarity">
    <text evidence="1 3">Belongs to the 5'-nucleotidase family.</text>
</comment>
<keyword evidence="2" id="KW-0732">Signal</keyword>
<dbReference type="Pfam" id="PF00149">
    <property type="entry name" value="Metallophos"/>
    <property type="match status" value="1"/>
</dbReference>
<feature type="compositionally biased region" description="Low complexity" evidence="4">
    <location>
        <begin position="602"/>
        <end position="616"/>
    </location>
</feature>
<keyword evidence="3" id="KW-0547">Nucleotide-binding</keyword>
<dbReference type="Gene3D" id="3.60.21.10">
    <property type="match status" value="1"/>
</dbReference>
<dbReference type="InterPro" id="IPR008334">
    <property type="entry name" value="5'-Nucleotdase_C"/>
</dbReference>
<evidence type="ECO:0000256" key="2">
    <source>
        <dbReference type="ARBA" id="ARBA00022729"/>
    </source>
</evidence>
<dbReference type="GeneID" id="17352697"/>
<evidence type="ECO:0000256" key="4">
    <source>
        <dbReference type="SAM" id="MobiDB-lite"/>
    </source>
</evidence>
<dbReference type="EMBL" id="GL433852">
    <property type="protein sequence ID" value="EFN53353.1"/>
    <property type="molecule type" value="Genomic_DNA"/>
</dbReference>
<feature type="domain" description="5'-Nucleotidase C-terminal" evidence="6">
    <location>
        <begin position="355"/>
        <end position="515"/>
    </location>
</feature>
<evidence type="ECO:0008006" key="9">
    <source>
        <dbReference type="Google" id="ProtNLM"/>
    </source>
</evidence>
<dbReference type="eggNOG" id="KOG4419">
    <property type="taxonomic scope" value="Eukaryota"/>
</dbReference>
<evidence type="ECO:0000256" key="3">
    <source>
        <dbReference type="RuleBase" id="RU362119"/>
    </source>
</evidence>
<proteinExistence type="inferred from homology"/>
<dbReference type="Pfam" id="PF02872">
    <property type="entry name" value="5_nucleotid_C"/>
    <property type="match status" value="1"/>
</dbReference>
<evidence type="ECO:0000313" key="7">
    <source>
        <dbReference type="EMBL" id="EFN53353.1"/>
    </source>
</evidence>
<dbReference type="InterPro" id="IPR036907">
    <property type="entry name" value="5'-Nucleotdase_C_sf"/>
</dbReference>
<sequence length="763" mass="81911">MLSSLSGALRQAGSCAGDQLLGRRRQQLPPAGWPPTPCQRRRLVYASGSSSAGDAGRRGHQQQKKLTILHFNDVYNIEQRGIEPVGGAARFASAMRQFRHEQPLVLFSGDCLNPSLTSAFTRGEQMVPILNALGVQAAAVGNHDFDFGIPTLQKHMQSFRFPWLLSNVLDAHTGKPLGGAERSRMVTWQGVKVGLMGLVEREWLLTIPSVEESDIHFLDFCCEGRQLAAELAADGAELIVALTHMRTPNDLVLAAEVPEIQLVLGGHDHHWEATVSRPHGTLVLKSGTDFREFSVLRLAVPASLQDRPPVEWERVEITSAVPEDAEVAAIVRKYQDVIGTKMDEPMGWSHTDLDARFDTVRRSESNLGSLFADVMRISLGADAAFFNGGTIRSDQMHAAGQLLMRDFVSMLPFTDDLVLLELSGEGLVQVLETGVGGLPALEGRFLQVSGICFSFDVDQPAGSRVAPGSVEVAGEPLDLNRKYKASSTLWSCWLQLMVATKAYLRGGKDGFESLKTSAVLVDGETNPRLATLVQYLWMRVEQLNEQLAEEWARMVQREQQQRTAGGEEEEQAEVLDEAAAGAQQGGNGSRARAQQNALATVASSSNGSSNGSAAAATEPAMPATAVASVDAVYSPGAPMSGTATGGPGSIPFAAEQHVHEVSSTGAAISLALLLQQRSEQQLEQGSNGGDSSGESAGEEPWVSLLDNEQQAHSSAALSALAYLEPCAHGLDELIVFDAVKRRFGIAPRVEGRIRNVAPSAGDM</sequence>
<dbReference type="PANTHER" id="PTHR11575">
    <property type="entry name" value="5'-NUCLEOTIDASE-RELATED"/>
    <property type="match status" value="1"/>
</dbReference>
<dbReference type="AlphaFoldDB" id="E1ZLZ3"/>
<dbReference type="Proteomes" id="UP000008141">
    <property type="component" value="Unassembled WGS sequence"/>
</dbReference>